<gene>
    <name evidence="1" type="ORF">DERYTH_LOCUS21102</name>
</gene>
<feature type="non-terminal residue" evidence="1">
    <location>
        <position position="1"/>
    </location>
</feature>
<keyword evidence="2" id="KW-1185">Reference proteome</keyword>
<evidence type="ECO:0000313" key="1">
    <source>
        <dbReference type="EMBL" id="CAG8789429.1"/>
    </source>
</evidence>
<dbReference type="Proteomes" id="UP000789405">
    <property type="component" value="Unassembled WGS sequence"/>
</dbReference>
<evidence type="ECO:0000313" key="2">
    <source>
        <dbReference type="Proteomes" id="UP000789405"/>
    </source>
</evidence>
<name>A0A9N9JQA7_9GLOM</name>
<proteinExistence type="predicted"/>
<sequence>SKLKLSSRNISKENIALGISEVYAKHKRLSQETSQGDIEIYGEEEATKIFLELFK</sequence>
<protein>
    <submittedName>
        <fullName evidence="1">18477_t:CDS:1</fullName>
    </submittedName>
</protein>
<feature type="non-terminal residue" evidence="1">
    <location>
        <position position="55"/>
    </location>
</feature>
<reference evidence="1" key="1">
    <citation type="submission" date="2021-06" db="EMBL/GenBank/DDBJ databases">
        <authorList>
            <person name="Kallberg Y."/>
            <person name="Tangrot J."/>
            <person name="Rosling A."/>
        </authorList>
    </citation>
    <scope>NUCLEOTIDE SEQUENCE</scope>
    <source>
        <strain evidence="1">MA453B</strain>
    </source>
</reference>
<dbReference type="EMBL" id="CAJVPY010026236">
    <property type="protein sequence ID" value="CAG8789429.1"/>
    <property type="molecule type" value="Genomic_DNA"/>
</dbReference>
<dbReference type="AlphaFoldDB" id="A0A9N9JQA7"/>
<dbReference type="OrthoDB" id="2380306at2759"/>
<accession>A0A9N9JQA7</accession>
<comment type="caution">
    <text evidence="1">The sequence shown here is derived from an EMBL/GenBank/DDBJ whole genome shotgun (WGS) entry which is preliminary data.</text>
</comment>
<organism evidence="1 2">
    <name type="scientific">Dentiscutata erythropus</name>
    <dbReference type="NCBI Taxonomy" id="1348616"/>
    <lineage>
        <taxon>Eukaryota</taxon>
        <taxon>Fungi</taxon>
        <taxon>Fungi incertae sedis</taxon>
        <taxon>Mucoromycota</taxon>
        <taxon>Glomeromycotina</taxon>
        <taxon>Glomeromycetes</taxon>
        <taxon>Diversisporales</taxon>
        <taxon>Gigasporaceae</taxon>
        <taxon>Dentiscutata</taxon>
    </lineage>
</organism>